<keyword evidence="1" id="KW-0732">Signal</keyword>
<evidence type="ECO:0000256" key="1">
    <source>
        <dbReference type="SAM" id="SignalP"/>
    </source>
</evidence>
<keyword evidence="3" id="KW-1185">Reference proteome</keyword>
<dbReference type="EMBL" id="CAJVPP010000069">
    <property type="protein sequence ID" value="CAG8439391.1"/>
    <property type="molecule type" value="Genomic_DNA"/>
</dbReference>
<dbReference type="PANTHER" id="PTHR34587:SF2">
    <property type="entry name" value="G-PROTEIN COUPLED RECEPTORS FAMILY 1 PROFILE DOMAIN-CONTAINING PROTEIN"/>
    <property type="match status" value="1"/>
</dbReference>
<comment type="caution">
    <text evidence="2">The sequence shown here is derived from an EMBL/GenBank/DDBJ whole genome shotgun (WGS) entry which is preliminary data.</text>
</comment>
<feature type="chain" id="PRO_5040189172" evidence="1">
    <location>
        <begin position="22"/>
        <end position="243"/>
    </location>
</feature>
<sequence>MKFFLAYPLILVILLVNDALSIPLSDDKNICDHQKLNKGKQDPKGTCSTTIQGEIPSVDNMVATIITSPDNNKVLKSKVPFNVSFLVGNLATGFFSDPDTQYYTLPQTLSKHGLIRGHVHVTIQSINENRLPNTKDFVFFKGVNDKADKHGRLSVEVESGLSPGRFRICTISGSFSHQPPLLPIAKRGAADDCIRITVEGKGATLENAENVPVKAPVVVNSENVPVNVPAKNGKNKRAMSGKI</sequence>
<organism evidence="2 3">
    <name type="scientific">Funneliformis mosseae</name>
    <name type="common">Endomycorrhizal fungus</name>
    <name type="synonym">Glomus mosseae</name>
    <dbReference type="NCBI Taxonomy" id="27381"/>
    <lineage>
        <taxon>Eukaryota</taxon>
        <taxon>Fungi</taxon>
        <taxon>Fungi incertae sedis</taxon>
        <taxon>Mucoromycota</taxon>
        <taxon>Glomeromycotina</taxon>
        <taxon>Glomeromycetes</taxon>
        <taxon>Glomerales</taxon>
        <taxon>Glomeraceae</taxon>
        <taxon>Funneliformis</taxon>
    </lineage>
</organism>
<accession>A0A9N8YKS0</accession>
<dbReference type="Proteomes" id="UP000789375">
    <property type="component" value="Unassembled WGS sequence"/>
</dbReference>
<evidence type="ECO:0000313" key="3">
    <source>
        <dbReference type="Proteomes" id="UP000789375"/>
    </source>
</evidence>
<reference evidence="2" key="1">
    <citation type="submission" date="2021-06" db="EMBL/GenBank/DDBJ databases">
        <authorList>
            <person name="Kallberg Y."/>
            <person name="Tangrot J."/>
            <person name="Rosling A."/>
        </authorList>
    </citation>
    <scope>NUCLEOTIDE SEQUENCE</scope>
    <source>
        <strain evidence="2">87-6 pot B 2015</strain>
    </source>
</reference>
<gene>
    <name evidence="2" type="ORF">FMOSSE_LOCUS681</name>
</gene>
<dbReference type="AlphaFoldDB" id="A0A9N8YKS0"/>
<name>A0A9N8YKS0_FUNMO</name>
<proteinExistence type="predicted"/>
<protein>
    <submittedName>
        <fullName evidence="2">12079_t:CDS:1</fullName>
    </submittedName>
</protein>
<evidence type="ECO:0000313" key="2">
    <source>
        <dbReference type="EMBL" id="CAG8439391.1"/>
    </source>
</evidence>
<dbReference type="InterPro" id="IPR053216">
    <property type="entry name" value="Appressorial_penetr-assoc"/>
</dbReference>
<dbReference type="PANTHER" id="PTHR34587">
    <property type="entry name" value="VWFA DOMAIN-CONTAINING PROTEIN"/>
    <property type="match status" value="1"/>
</dbReference>
<feature type="signal peptide" evidence="1">
    <location>
        <begin position="1"/>
        <end position="21"/>
    </location>
</feature>